<dbReference type="EMBL" id="FLYE01000001">
    <property type="protein sequence ID" value="SCA55058.1"/>
    <property type="molecule type" value="Genomic_DNA"/>
</dbReference>
<dbReference type="Gene3D" id="3.40.190.10">
    <property type="entry name" value="Periplasmic binding protein-like II"/>
    <property type="match status" value="2"/>
</dbReference>
<organism evidence="1 2">
    <name type="scientific">Candidatus Terasakiella magnetica</name>
    <dbReference type="NCBI Taxonomy" id="1867952"/>
    <lineage>
        <taxon>Bacteria</taxon>
        <taxon>Pseudomonadati</taxon>
        <taxon>Pseudomonadota</taxon>
        <taxon>Alphaproteobacteria</taxon>
        <taxon>Rhodospirillales</taxon>
        <taxon>Terasakiellaceae</taxon>
        <taxon>Terasakiella</taxon>
    </lineage>
</organism>
<evidence type="ECO:0000313" key="2">
    <source>
        <dbReference type="Proteomes" id="UP000231658"/>
    </source>
</evidence>
<reference evidence="1 2" key="1">
    <citation type="submission" date="2016-07" db="EMBL/GenBank/DDBJ databases">
        <authorList>
            <person name="Lefevre C.T."/>
        </authorList>
    </citation>
    <scope>NUCLEOTIDE SEQUENCE [LARGE SCALE GENOMIC DNA]</scope>
    <source>
        <strain evidence="1">PR1</strain>
    </source>
</reference>
<evidence type="ECO:0008006" key="3">
    <source>
        <dbReference type="Google" id="ProtNLM"/>
    </source>
</evidence>
<dbReference type="STRING" id="1867952.MTBPR1_10305"/>
<keyword evidence="2" id="KW-1185">Reference proteome</keyword>
<protein>
    <recommendedName>
        <fullName evidence="3">Solute-binding protein family 3/N-terminal domain-containing protein</fullName>
    </recommendedName>
</protein>
<dbReference type="RefSeq" id="WP_069185777.1">
    <property type="nucleotide sequence ID" value="NZ_FLYE01000001.1"/>
</dbReference>
<dbReference type="AlphaFoldDB" id="A0A1C3RCU6"/>
<dbReference type="SUPFAM" id="SSF53850">
    <property type="entry name" value="Periplasmic binding protein-like II"/>
    <property type="match status" value="1"/>
</dbReference>
<evidence type="ECO:0000313" key="1">
    <source>
        <dbReference type="EMBL" id="SCA55058.1"/>
    </source>
</evidence>
<sequence length="240" mass="26909">MNKNFIVLHIIVVLTLLICSNGSRADSEYYADLSIPLVEEISLNLDKKFDGYHGKIVKQILDQYPDKISFNLTSPKHAYEAFYKGRYSCVTPDSKSYYDLPNDFVDSTALSSVDWVIVQRKGTKPILSKKDLIGLSVGSFYAPEEIASIVPQEGVVYDVIPNHSTILRKVAARRNDIAILPQVGLTKLIAKREELKDLTFEISPKIATVAEAIMCHDTKRGREIIKLVNQGLKAINKKQP</sequence>
<dbReference type="OrthoDB" id="7347028at2"/>
<accession>A0A1C3RCU6</accession>
<gene>
    <name evidence="1" type="ORF">MTBPR1_10305</name>
</gene>
<name>A0A1C3RCU6_9PROT</name>
<dbReference type="Proteomes" id="UP000231658">
    <property type="component" value="Unassembled WGS sequence"/>
</dbReference>
<proteinExistence type="predicted"/>